<organism evidence="5">
    <name type="scientific">marine sediment metagenome</name>
    <dbReference type="NCBI Taxonomy" id="412755"/>
    <lineage>
        <taxon>unclassified sequences</taxon>
        <taxon>metagenomes</taxon>
        <taxon>ecological metagenomes</taxon>
    </lineage>
</organism>
<evidence type="ECO:0000256" key="2">
    <source>
        <dbReference type="ARBA" id="ARBA00023125"/>
    </source>
</evidence>
<keyword evidence="2" id="KW-0238">DNA-binding</keyword>
<dbReference type="InterPro" id="IPR016032">
    <property type="entry name" value="Sig_transdc_resp-reg_C-effctor"/>
</dbReference>
<evidence type="ECO:0000313" key="5">
    <source>
        <dbReference type="EMBL" id="KKM24355.1"/>
    </source>
</evidence>
<evidence type="ECO:0000256" key="3">
    <source>
        <dbReference type="ARBA" id="ARBA00023163"/>
    </source>
</evidence>
<proteinExistence type="predicted"/>
<sequence>MESDNFGQGSELERSFDTVFISLGHDLPRPTPNFQFALVIGRNFEFDRAWPEHKVAVELEGIYRRKKYVVCHICNEPVRARKRDGSLGKRIPALGYHQHYGRFKSDVEKYNLATQLGWSVLRFLHDDVHADPFSMIETIRKIIQRRESYTPKIDQLTKREDQILHLIAGGFTNNEISERLQIKPNTIRTHTQSISQKLCSRNRANTVARGIA</sequence>
<evidence type="ECO:0000256" key="1">
    <source>
        <dbReference type="ARBA" id="ARBA00023015"/>
    </source>
</evidence>
<dbReference type="PROSITE" id="PS00622">
    <property type="entry name" value="HTH_LUXR_1"/>
    <property type="match status" value="1"/>
</dbReference>
<dbReference type="PANTHER" id="PTHR44688:SF16">
    <property type="entry name" value="DNA-BINDING TRANSCRIPTIONAL ACTIVATOR DEVR_DOSR"/>
    <property type="match status" value="1"/>
</dbReference>
<dbReference type="SMART" id="SM00421">
    <property type="entry name" value="HTH_LUXR"/>
    <property type="match status" value="1"/>
</dbReference>
<feature type="domain" description="HTH luxR-type" evidence="4">
    <location>
        <begin position="149"/>
        <end position="212"/>
    </location>
</feature>
<dbReference type="PRINTS" id="PR00038">
    <property type="entry name" value="HTHLUXR"/>
</dbReference>
<dbReference type="GO" id="GO:0003677">
    <property type="term" value="F:DNA binding"/>
    <property type="evidence" value="ECO:0007669"/>
    <property type="project" value="UniProtKB-KW"/>
</dbReference>
<dbReference type="InterPro" id="IPR000792">
    <property type="entry name" value="Tscrpt_reg_LuxR_C"/>
</dbReference>
<dbReference type="Gene3D" id="1.10.10.10">
    <property type="entry name" value="Winged helix-like DNA-binding domain superfamily/Winged helix DNA-binding domain"/>
    <property type="match status" value="1"/>
</dbReference>
<dbReference type="PROSITE" id="PS50043">
    <property type="entry name" value="HTH_LUXR_2"/>
    <property type="match status" value="1"/>
</dbReference>
<evidence type="ECO:0000259" key="4">
    <source>
        <dbReference type="PROSITE" id="PS50043"/>
    </source>
</evidence>
<accession>A0A0F9L9P0</accession>
<keyword evidence="3" id="KW-0804">Transcription</keyword>
<dbReference type="AlphaFoldDB" id="A0A0F9L9P0"/>
<dbReference type="Pfam" id="PF00196">
    <property type="entry name" value="GerE"/>
    <property type="match status" value="1"/>
</dbReference>
<dbReference type="InterPro" id="IPR036388">
    <property type="entry name" value="WH-like_DNA-bd_sf"/>
</dbReference>
<comment type="caution">
    <text evidence="5">The sequence shown here is derived from an EMBL/GenBank/DDBJ whole genome shotgun (WGS) entry which is preliminary data.</text>
</comment>
<gene>
    <name evidence="5" type="ORF">LCGC14_1605880</name>
</gene>
<dbReference type="Gene3D" id="3.40.960.10">
    <property type="entry name" value="VSR Endonuclease"/>
    <property type="match status" value="1"/>
</dbReference>
<dbReference type="EMBL" id="LAZR01012941">
    <property type="protein sequence ID" value="KKM24355.1"/>
    <property type="molecule type" value="Genomic_DNA"/>
</dbReference>
<dbReference type="GO" id="GO:0006355">
    <property type="term" value="P:regulation of DNA-templated transcription"/>
    <property type="evidence" value="ECO:0007669"/>
    <property type="project" value="InterPro"/>
</dbReference>
<protein>
    <recommendedName>
        <fullName evidence="4">HTH luxR-type domain-containing protein</fullName>
    </recommendedName>
</protein>
<dbReference type="SUPFAM" id="SSF46894">
    <property type="entry name" value="C-terminal effector domain of the bipartite response regulators"/>
    <property type="match status" value="1"/>
</dbReference>
<dbReference type="CDD" id="cd06170">
    <property type="entry name" value="LuxR_C_like"/>
    <property type="match status" value="1"/>
</dbReference>
<feature type="non-terminal residue" evidence="5">
    <location>
        <position position="212"/>
    </location>
</feature>
<keyword evidence="1" id="KW-0805">Transcription regulation</keyword>
<dbReference type="PANTHER" id="PTHR44688">
    <property type="entry name" value="DNA-BINDING TRANSCRIPTIONAL ACTIVATOR DEVR_DOSR"/>
    <property type="match status" value="1"/>
</dbReference>
<name>A0A0F9L9P0_9ZZZZ</name>
<reference evidence="5" key="1">
    <citation type="journal article" date="2015" name="Nature">
        <title>Complex archaea that bridge the gap between prokaryotes and eukaryotes.</title>
        <authorList>
            <person name="Spang A."/>
            <person name="Saw J.H."/>
            <person name="Jorgensen S.L."/>
            <person name="Zaremba-Niedzwiedzka K."/>
            <person name="Martijn J."/>
            <person name="Lind A.E."/>
            <person name="van Eijk R."/>
            <person name="Schleper C."/>
            <person name="Guy L."/>
            <person name="Ettema T.J."/>
        </authorList>
    </citation>
    <scope>NUCLEOTIDE SEQUENCE</scope>
</reference>